<gene>
    <name evidence="3" type="ORF">IM811_012595</name>
</gene>
<dbReference type="InterPro" id="IPR036020">
    <property type="entry name" value="WW_dom_sf"/>
</dbReference>
<dbReference type="InterPro" id="IPR001202">
    <property type="entry name" value="WW_dom"/>
</dbReference>
<evidence type="ECO:0000313" key="4">
    <source>
        <dbReference type="Proteomes" id="UP000616885"/>
    </source>
</evidence>
<feature type="compositionally biased region" description="Low complexity" evidence="1">
    <location>
        <begin position="220"/>
        <end position="233"/>
    </location>
</feature>
<feature type="compositionally biased region" description="Low complexity" evidence="1">
    <location>
        <begin position="259"/>
        <end position="271"/>
    </location>
</feature>
<dbReference type="SMART" id="SM00456">
    <property type="entry name" value="WW"/>
    <property type="match status" value="1"/>
</dbReference>
<dbReference type="PROSITE" id="PS01159">
    <property type="entry name" value="WW_DOMAIN_1"/>
    <property type="match status" value="1"/>
</dbReference>
<dbReference type="SUPFAM" id="SSF51045">
    <property type="entry name" value="WW domain"/>
    <property type="match status" value="1"/>
</dbReference>
<sequence length="422" mass="43525">MAGPTSPSADGPTFAPPQLPAGWIAQWDGASKKYYYVQLSTGVSQWEIPTQAVQTGNTPAQQTEHPYGTPQPEVITHPDGSQTIRHSDGTMEPILPPGLNAPGNGPTGDRGLGSMAMNALMGGGKNSGGSHGSSSNPLGGLASSFLSGGHSNSGSHGNNQSGHSSSPLSGIASSLLGGGSNSSGHNSGGKNSGAGKLVGQLASSLLSSNSNKPQQPQNYHGSQSSGQSSQHHGLAGAMMGGVANLMGGKPHGSSNQNFGYSNSGTSSGYSGQAPTYQPPGGAPPSSSSGQSYQSPAPNQQQSGGNHNQYAPPTGAPPQGYYTPPTSRHMVLLKASHPMVDILTAPNRPRVALVRLTLKDSKTMEHLNMRLPKEGPPIRSSSWWLWQCLPRWPARPGKLWRATSIRSATLTGIRRSSLLKRSA</sequence>
<evidence type="ECO:0000256" key="1">
    <source>
        <dbReference type="SAM" id="MobiDB-lite"/>
    </source>
</evidence>
<feature type="compositionally biased region" description="Low complexity" evidence="1">
    <location>
        <begin position="132"/>
        <end position="175"/>
    </location>
</feature>
<dbReference type="CDD" id="cd00201">
    <property type="entry name" value="WW"/>
    <property type="match status" value="1"/>
</dbReference>
<feature type="region of interest" description="Disordered" evidence="1">
    <location>
        <begin position="1"/>
        <end position="20"/>
    </location>
</feature>
<evidence type="ECO:0000259" key="2">
    <source>
        <dbReference type="PROSITE" id="PS50020"/>
    </source>
</evidence>
<dbReference type="EMBL" id="JADCTT010000004">
    <property type="protein sequence ID" value="KAF9753837.1"/>
    <property type="molecule type" value="Genomic_DNA"/>
</dbReference>
<feature type="compositionally biased region" description="Low complexity" evidence="1">
    <location>
        <begin position="283"/>
        <end position="297"/>
    </location>
</feature>
<organism evidence="3 4">
    <name type="scientific">Bionectria ochroleuca</name>
    <name type="common">Gliocladium roseum</name>
    <dbReference type="NCBI Taxonomy" id="29856"/>
    <lineage>
        <taxon>Eukaryota</taxon>
        <taxon>Fungi</taxon>
        <taxon>Dikarya</taxon>
        <taxon>Ascomycota</taxon>
        <taxon>Pezizomycotina</taxon>
        <taxon>Sordariomycetes</taxon>
        <taxon>Hypocreomycetidae</taxon>
        <taxon>Hypocreales</taxon>
        <taxon>Bionectriaceae</taxon>
        <taxon>Clonostachys</taxon>
    </lineage>
</organism>
<feature type="compositionally biased region" description="Gly residues" evidence="1">
    <location>
        <begin position="121"/>
        <end position="131"/>
    </location>
</feature>
<feature type="compositionally biased region" description="Gly residues" evidence="1">
    <location>
        <begin position="176"/>
        <end position="192"/>
    </location>
</feature>
<comment type="caution">
    <text evidence="3">The sequence shown here is derived from an EMBL/GenBank/DDBJ whole genome shotgun (WGS) entry which is preliminary data.</text>
</comment>
<dbReference type="Pfam" id="PF00397">
    <property type="entry name" value="WW"/>
    <property type="match status" value="1"/>
</dbReference>
<accession>A0A8H7NDV8</accession>
<protein>
    <recommendedName>
        <fullName evidence="2">WW domain-containing protein</fullName>
    </recommendedName>
</protein>
<dbReference type="PROSITE" id="PS50020">
    <property type="entry name" value="WW_DOMAIN_2"/>
    <property type="match status" value="1"/>
</dbReference>
<feature type="domain" description="WW" evidence="2">
    <location>
        <begin position="17"/>
        <end position="51"/>
    </location>
</feature>
<dbReference type="Proteomes" id="UP000616885">
    <property type="component" value="Unassembled WGS sequence"/>
</dbReference>
<name>A0A8H7NDV8_BIOOC</name>
<feature type="compositionally biased region" description="Low complexity" evidence="1">
    <location>
        <begin position="193"/>
        <end position="211"/>
    </location>
</feature>
<proteinExistence type="predicted"/>
<feature type="region of interest" description="Disordered" evidence="1">
    <location>
        <begin position="91"/>
        <end position="324"/>
    </location>
</feature>
<evidence type="ECO:0000313" key="3">
    <source>
        <dbReference type="EMBL" id="KAF9753837.1"/>
    </source>
</evidence>
<feature type="compositionally biased region" description="Polar residues" evidence="1">
    <location>
        <begin position="298"/>
        <end position="310"/>
    </location>
</feature>
<dbReference type="Gene3D" id="2.20.70.10">
    <property type="match status" value="1"/>
</dbReference>
<reference evidence="3" key="1">
    <citation type="submission" date="2020-10" db="EMBL/GenBank/DDBJ databases">
        <title>High-Quality Genome Resource of Clonostachys rosea strain S41 by Oxford Nanopore Long-Read Sequencing.</title>
        <authorList>
            <person name="Wang H."/>
        </authorList>
    </citation>
    <scope>NUCLEOTIDE SEQUENCE</scope>
    <source>
        <strain evidence="3">S41</strain>
    </source>
</reference>
<dbReference type="AlphaFoldDB" id="A0A8H7NDV8"/>